<dbReference type="PANTHER" id="PTHR13779">
    <property type="entry name" value="WERNER HELICASE-INTERACTING PROTEIN 1 FAMILY MEMBER"/>
    <property type="match status" value="1"/>
</dbReference>
<proteinExistence type="inferred from homology"/>
<dbReference type="GO" id="GO:0003677">
    <property type="term" value="F:DNA binding"/>
    <property type="evidence" value="ECO:0007669"/>
    <property type="project" value="InterPro"/>
</dbReference>
<feature type="domain" description="AAA+ ATPase" evidence="7">
    <location>
        <begin position="40"/>
        <end position="158"/>
    </location>
</feature>
<dbReference type="InterPro" id="IPR032423">
    <property type="entry name" value="AAA_assoc_2"/>
</dbReference>
<dbReference type="FunFam" id="1.20.272.10:FF:000001">
    <property type="entry name" value="Putative AAA family ATPase"/>
    <property type="match status" value="1"/>
</dbReference>
<evidence type="ECO:0000256" key="3">
    <source>
        <dbReference type="ARBA" id="ARBA00020776"/>
    </source>
</evidence>
<name>A0A927FHN3_9BURK</name>
<dbReference type="Pfam" id="PF12002">
    <property type="entry name" value="MgsA_C"/>
    <property type="match status" value="1"/>
</dbReference>
<dbReference type="GO" id="GO:0006261">
    <property type="term" value="P:DNA-templated DNA replication"/>
    <property type="evidence" value="ECO:0007669"/>
    <property type="project" value="TreeGrafter"/>
</dbReference>
<dbReference type="InterPro" id="IPR027417">
    <property type="entry name" value="P-loop_NTPase"/>
</dbReference>
<dbReference type="GO" id="GO:0008047">
    <property type="term" value="F:enzyme activator activity"/>
    <property type="evidence" value="ECO:0007669"/>
    <property type="project" value="TreeGrafter"/>
</dbReference>
<gene>
    <name evidence="8" type="ORF">IC609_13635</name>
</gene>
<dbReference type="FunFam" id="3.40.50.300:FF:000137">
    <property type="entry name" value="Replication-associated recombination protein A"/>
    <property type="match status" value="1"/>
</dbReference>
<dbReference type="Gene3D" id="3.40.50.300">
    <property type="entry name" value="P-loop containing nucleotide triphosphate hydrolases"/>
    <property type="match status" value="1"/>
</dbReference>
<reference evidence="8" key="1">
    <citation type="submission" date="2020-09" db="EMBL/GenBank/DDBJ databases">
        <title>Genome seq and assembly of Limnohabitants sp.</title>
        <authorList>
            <person name="Chhetri G."/>
        </authorList>
    </citation>
    <scope>NUCLEOTIDE SEQUENCE</scope>
    <source>
        <strain evidence="8">JUR4</strain>
    </source>
</reference>
<evidence type="ECO:0000313" key="8">
    <source>
        <dbReference type="EMBL" id="MBD8051585.1"/>
    </source>
</evidence>
<dbReference type="CDD" id="cd00009">
    <property type="entry name" value="AAA"/>
    <property type="match status" value="1"/>
</dbReference>
<dbReference type="Gene3D" id="1.20.272.10">
    <property type="match status" value="1"/>
</dbReference>
<dbReference type="InterPro" id="IPR051314">
    <property type="entry name" value="AAA_ATPase_RarA/MGS1/WRNIP1"/>
</dbReference>
<dbReference type="AlphaFoldDB" id="A0A927FHN3"/>
<dbReference type="Gene3D" id="1.10.8.60">
    <property type="match status" value="1"/>
</dbReference>
<comment type="caution">
    <text evidence="8">The sequence shown here is derived from an EMBL/GenBank/DDBJ whole genome shotgun (WGS) entry which is preliminary data.</text>
</comment>
<evidence type="ECO:0000256" key="5">
    <source>
        <dbReference type="ARBA" id="ARBA00022741"/>
    </source>
</evidence>
<protein>
    <recommendedName>
        <fullName evidence="3">Replication-associated recombination protein A</fullName>
    </recommendedName>
</protein>
<dbReference type="GO" id="GO:0000731">
    <property type="term" value="P:DNA synthesis involved in DNA repair"/>
    <property type="evidence" value="ECO:0007669"/>
    <property type="project" value="TreeGrafter"/>
</dbReference>
<keyword evidence="4" id="KW-0235">DNA replication</keyword>
<evidence type="ECO:0000256" key="6">
    <source>
        <dbReference type="ARBA" id="ARBA00022840"/>
    </source>
</evidence>
<evidence type="ECO:0000313" key="9">
    <source>
        <dbReference type="Proteomes" id="UP000647424"/>
    </source>
</evidence>
<dbReference type="InterPro" id="IPR021886">
    <property type="entry name" value="MgsA_C"/>
</dbReference>
<keyword evidence="6" id="KW-0067">ATP-binding</keyword>
<dbReference type="Pfam" id="PF00004">
    <property type="entry name" value="AAA"/>
    <property type="match status" value="1"/>
</dbReference>
<dbReference type="PANTHER" id="PTHR13779:SF7">
    <property type="entry name" value="ATPASE WRNIP1"/>
    <property type="match status" value="1"/>
</dbReference>
<evidence type="ECO:0000256" key="1">
    <source>
        <dbReference type="ARBA" id="ARBA00002393"/>
    </source>
</evidence>
<evidence type="ECO:0000256" key="2">
    <source>
        <dbReference type="ARBA" id="ARBA00008959"/>
    </source>
</evidence>
<comment type="similarity">
    <text evidence="2">Belongs to the AAA ATPase family. RarA/MGS1/WRNIP1 subfamily.</text>
</comment>
<keyword evidence="5" id="KW-0547">Nucleotide-binding</keyword>
<dbReference type="InterPro" id="IPR003593">
    <property type="entry name" value="AAA+_ATPase"/>
</dbReference>
<dbReference type="RefSeq" id="WP_191820067.1">
    <property type="nucleotide sequence ID" value="NZ_JACYFT010000003.1"/>
</dbReference>
<dbReference type="Proteomes" id="UP000647424">
    <property type="component" value="Unassembled WGS sequence"/>
</dbReference>
<evidence type="ECO:0000256" key="4">
    <source>
        <dbReference type="ARBA" id="ARBA00022705"/>
    </source>
</evidence>
<dbReference type="Pfam" id="PF16193">
    <property type="entry name" value="AAA_assoc_2"/>
    <property type="match status" value="1"/>
</dbReference>
<dbReference type="EMBL" id="JACYFT010000003">
    <property type="protein sequence ID" value="MBD8051585.1"/>
    <property type="molecule type" value="Genomic_DNA"/>
</dbReference>
<dbReference type="GO" id="GO:0005524">
    <property type="term" value="F:ATP binding"/>
    <property type="evidence" value="ECO:0007669"/>
    <property type="project" value="UniProtKB-KW"/>
</dbReference>
<dbReference type="GO" id="GO:0017116">
    <property type="term" value="F:single-stranded DNA helicase activity"/>
    <property type="evidence" value="ECO:0007669"/>
    <property type="project" value="TreeGrafter"/>
</dbReference>
<sequence length="429" mass="47267">MAAHMPLAEQLRPRTLGEVIGQQHILGEGMALRLAFESGQPHSCILWGPPGVGKTTIARLMADAFDAQFISISAVLGGVKDIREAVDKAEAARSGLHAQRTIMFVDEVHRFNKSQQDAFLPHVESGLFTFIGATTENPSFEVNSALLSRAAVYVLQPLGEDDLRQIVARAQGIGAVPAIEPEAMARLLSYADGDARRLLNTLETLAMAAAREKIDPVTDAWLLKVLGERMRRYDKGGEQFYDTISALHKSVRGSDPDAALYWFVRMLDGGADPRYMARRLIRMASEDIGLADPRALRMALDAAEVYERLGSPEGELTLAQCVIYLAMAPKSNAAYKAYNEARAFVKKDGTRPVPMHLRNAPTKLMKDLDYGKGYRYAHDEEGGFAAGERYLPEGMPEPGFYRPVARGLEIKIAEKLAKLKELNREQGKP</sequence>
<dbReference type="SUPFAM" id="SSF52540">
    <property type="entry name" value="P-loop containing nucleoside triphosphate hydrolases"/>
    <property type="match status" value="1"/>
</dbReference>
<organism evidence="8 9">
    <name type="scientific">Limnohabitans radicicola</name>
    <dbReference type="NCBI Taxonomy" id="2771427"/>
    <lineage>
        <taxon>Bacteria</taxon>
        <taxon>Pseudomonadati</taxon>
        <taxon>Pseudomonadota</taxon>
        <taxon>Betaproteobacteria</taxon>
        <taxon>Burkholderiales</taxon>
        <taxon>Comamonadaceae</taxon>
        <taxon>Limnohabitans</taxon>
    </lineage>
</organism>
<dbReference type="InterPro" id="IPR003959">
    <property type="entry name" value="ATPase_AAA_core"/>
</dbReference>
<keyword evidence="9" id="KW-1185">Reference proteome</keyword>
<dbReference type="InterPro" id="IPR008921">
    <property type="entry name" value="DNA_pol3_clamp-load_cplx_C"/>
</dbReference>
<dbReference type="GO" id="GO:0016887">
    <property type="term" value="F:ATP hydrolysis activity"/>
    <property type="evidence" value="ECO:0007669"/>
    <property type="project" value="InterPro"/>
</dbReference>
<dbReference type="SMART" id="SM00382">
    <property type="entry name" value="AAA"/>
    <property type="match status" value="1"/>
</dbReference>
<dbReference type="CDD" id="cd18139">
    <property type="entry name" value="HLD_clamp_RarA"/>
    <property type="match status" value="1"/>
</dbReference>
<dbReference type="Gene3D" id="1.10.3710.10">
    <property type="entry name" value="DNA polymerase III clamp loader subunits, C-terminal domain"/>
    <property type="match status" value="1"/>
</dbReference>
<comment type="function">
    <text evidence="1">DNA-dependent ATPase that plays important roles in cellular responses to stalled DNA replication processes.</text>
</comment>
<dbReference type="SUPFAM" id="SSF48019">
    <property type="entry name" value="post-AAA+ oligomerization domain-like"/>
    <property type="match status" value="1"/>
</dbReference>
<evidence type="ECO:0000259" key="7">
    <source>
        <dbReference type="SMART" id="SM00382"/>
    </source>
</evidence>
<accession>A0A927FHN3</accession>